<evidence type="ECO:0000313" key="2">
    <source>
        <dbReference type="EMBL" id="VGO19283.1"/>
    </source>
</evidence>
<dbReference type="Proteomes" id="UP000346198">
    <property type="component" value="Unassembled WGS sequence"/>
</dbReference>
<accession>A0A6C2UHE5</accession>
<feature type="chain" id="PRO_5025688946" evidence="1">
    <location>
        <begin position="19"/>
        <end position="149"/>
    </location>
</feature>
<keyword evidence="1" id="KW-0732">Signal</keyword>
<evidence type="ECO:0000313" key="3">
    <source>
        <dbReference type="Proteomes" id="UP000346198"/>
    </source>
</evidence>
<keyword evidence="3" id="KW-1185">Reference proteome</keyword>
<dbReference type="RefSeq" id="WP_136060698.1">
    <property type="nucleotide sequence ID" value="NZ_CAAHFH010000001.1"/>
</dbReference>
<protein>
    <submittedName>
        <fullName evidence="2">Uncharacterized protein</fullName>
    </submittedName>
</protein>
<dbReference type="AlphaFoldDB" id="A0A6C2UHE5"/>
<name>A0A6C2UHE5_9BACT</name>
<proteinExistence type="predicted"/>
<reference evidence="2 3" key="1">
    <citation type="submission" date="2019-04" db="EMBL/GenBank/DDBJ databases">
        <authorList>
            <person name="Van Vliet M D."/>
        </authorList>
    </citation>
    <scope>NUCLEOTIDE SEQUENCE [LARGE SCALE GENOMIC DNA]</scope>
    <source>
        <strain evidence="2 3">F21</strain>
    </source>
</reference>
<evidence type="ECO:0000256" key="1">
    <source>
        <dbReference type="SAM" id="SignalP"/>
    </source>
</evidence>
<feature type="signal peptide" evidence="1">
    <location>
        <begin position="1"/>
        <end position="18"/>
    </location>
</feature>
<sequence>MRCCLNHAAIGLALLLFAGCTTYSTEPDGPVVDDSKSLAYLEAGIRPEVLLFPDYLLLEDYELSQHGRIPETTLVGGHLQAPFPLSTVRGSYNDMLATMEWTTDKAEIGKQSFRLMASKNLESVEIRGVQGTGPTHVFILYTPAPLAGN</sequence>
<dbReference type="EMBL" id="CAAHFH010000001">
    <property type="protein sequence ID" value="VGO19283.1"/>
    <property type="molecule type" value="Genomic_DNA"/>
</dbReference>
<gene>
    <name evidence="2" type="ORF">SCARR_01341</name>
</gene>
<organism evidence="2 3">
    <name type="scientific">Pontiella sulfatireligans</name>
    <dbReference type="NCBI Taxonomy" id="2750658"/>
    <lineage>
        <taxon>Bacteria</taxon>
        <taxon>Pseudomonadati</taxon>
        <taxon>Kiritimatiellota</taxon>
        <taxon>Kiritimatiellia</taxon>
        <taxon>Kiritimatiellales</taxon>
        <taxon>Pontiellaceae</taxon>
        <taxon>Pontiella</taxon>
    </lineage>
</organism>
<dbReference type="PROSITE" id="PS51257">
    <property type="entry name" value="PROKAR_LIPOPROTEIN"/>
    <property type="match status" value="1"/>
</dbReference>